<dbReference type="InterPro" id="IPR023631">
    <property type="entry name" value="Amidase_dom"/>
</dbReference>
<dbReference type="Gene3D" id="3.90.1300.10">
    <property type="entry name" value="Amidase signature (AS) domain"/>
    <property type="match status" value="1"/>
</dbReference>
<dbReference type="PANTHER" id="PTHR42678">
    <property type="entry name" value="AMIDASE"/>
    <property type="match status" value="1"/>
</dbReference>
<proteinExistence type="inferred from homology"/>
<protein>
    <recommendedName>
        <fullName evidence="2">Amidase domain-containing protein</fullName>
    </recommendedName>
</protein>
<dbReference type="InterPro" id="IPR020556">
    <property type="entry name" value="Amidase_CS"/>
</dbReference>
<feature type="domain" description="Amidase" evidence="2">
    <location>
        <begin position="24"/>
        <end position="476"/>
    </location>
</feature>
<comment type="similarity">
    <text evidence="1">Belongs to the amidase family.</text>
</comment>
<dbReference type="PROSITE" id="PS00571">
    <property type="entry name" value="AMIDASES"/>
    <property type="match status" value="1"/>
</dbReference>
<organism evidence="3 4">
    <name type="scientific">Phialocephala subalpina</name>
    <dbReference type="NCBI Taxonomy" id="576137"/>
    <lineage>
        <taxon>Eukaryota</taxon>
        <taxon>Fungi</taxon>
        <taxon>Dikarya</taxon>
        <taxon>Ascomycota</taxon>
        <taxon>Pezizomycotina</taxon>
        <taxon>Leotiomycetes</taxon>
        <taxon>Helotiales</taxon>
        <taxon>Mollisiaceae</taxon>
        <taxon>Phialocephala</taxon>
        <taxon>Phialocephala fortinii species complex</taxon>
    </lineage>
</organism>
<dbReference type="STRING" id="576137.A0A1L7WC17"/>
<evidence type="ECO:0000313" key="4">
    <source>
        <dbReference type="Proteomes" id="UP000184330"/>
    </source>
</evidence>
<evidence type="ECO:0000256" key="1">
    <source>
        <dbReference type="ARBA" id="ARBA00009199"/>
    </source>
</evidence>
<dbReference type="Pfam" id="PF01425">
    <property type="entry name" value="Amidase"/>
    <property type="match status" value="1"/>
</dbReference>
<gene>
    <name evidence="3" type="ORF">PAC_00205</name>
</gene>
<evidence type="ECO:0000259" key="2">
    <source>
        <dbReference type="Pfam" id="PF01425"/>
    </source>
</evidence>
<dbReference type="PANTHER" id="PTHR42678:SF34">
    <property type="entry name" value="OS04G0183300 PROTEIN"/>
    <property type="match status" value="1"/>
</dbReference>
<dbReference type="SUPFAM" id="SSF75304">
    <property type="entry name" value="Amidase signature (AS) enzymes"/>
    <property type="match status" value="1"/>
</dbReference>
<dbReference type="Proteomes" id="UP000184330">
    <property type="component" value="Unassembled WGS sequence"/>
</dbReference>
<name>A0A1L7WC17_9HELO</name>
<accession>A0A1L7WC17</accession>
<sequence length="495" mass="53578">MNVEELTIAQVHEGFTSDSFSCEELVKAFLDRIERLDKNGPRIRSTLALSTTAIEEAASLDQHFKTHGKFRGRLHGIPILVKDQADTKDIVTTYGSMVAKDNVPDEDAFIVKKLKDEGAVVLGKTTMPDWATAWFSTSSATNWEFTHNPYKLGHDVGGSSSGSAAAVAANFAILGVAEDTGGSIRCPASFTNLVGIRCTPGLISRTGFCPLVKTQDTPGPVARTVQDCALMLDCLVGFDPKDEWTAAAITAPKPRGGSYAAGLGPKAITKARIGVVRSLFGSKSDPACHAVNSVVAKAFSTLQAAGTEFVDVELPNLQHYMTTTPAYVVRSRSDINSFLATKPHLPQDIASIVPPDPQHPSQDLTSAVAHGPKDPLTDATYLQRLLDRDEFQRRITCLMAEHGLEALAFPDVQIPPPRHEDTTNGRFPTCWDFPTNTLLASQARIPAISVPAGFTEDGLPVGLEFVSWEYREQELLELAAGVEHYVSGRRRPLLE</sequence>
<dbReference type="OrthoDB" id="566138at2759"/>
<reference evidence="3 4" key="1">
    <citation type="submission" date="2016-03" db="EMBL/GenBank/DDBJ databases">
        <authorList>
            <person name="Ploux O."/>
        </authorList>
    </citation>
    <scope>NUCLEOTIDE SEQUENCE [LARGE SCALE GENOMIC DNA]</scope>
    <source>
        <strain evidence="3 4">UAMH 11012</strain>
    </source>
</reference>
<dbReference type="EMBL" id="FJOG01000001">
    <property type="protein sequence ID" value="CZR50333.1"/>
    <property type="molecule type" value="Genomic_DNA"/>
</dbReference>
<dbReference type="AlphaFoldDB" id="A0A1L7WC17"/>
<evidence type="ECO:0000313" key="3">
    <source>
        <dbReference type="EMBL" id="CZR50333.1"/>
    </source>
</evidence>
<keyword evidence="4" id="KW-1185">Reference proteome</keyword>
<dbReference type="InterPro" id="IPR036928">
    <property type="entry name" value="AS_sf"/>
</dbReference>